<evidence type="ECO:0000313" key="3">
    <source>
        <dbReference type="Proteomes" id="UP001608902"/>
    </source>
</evidence>
<dbReference type="Proteomes" id="UP001608902">
    <property type="component" value="Unassembled WGS sequence"/>
</dbReference>
<comment type="caution">
    <text evidence="2">The sequence shown here is derived from an EMBL/GenBank/DDBJ whole genome shotgun (WGS) entry which is preliminary data.</text>
</comment>
<name>A0ABD6EKJ3_9BILA</name>
<protein>
    <submittedName>
        <fullName evidence="2">Uncharacterized protein</fullName>
    </submittedName>
</protein>
<dbReference type="EMBL" id="JBGFUD010004592">
    <property type="protein sequence ID" value="MFH4979756.1"/>
    <property type="molecule type" value="Genomic_DNA"/>
</dbReference>
<keyword evidence="1" id="KW-0472">Membrane</keyword>
<reference evidence="2 3" key="1">
    <citation type="submission" date="2024-08" db="EMBL/GenBank/DDBJ databases">
        <title>Gnathostoma spinigerum genome.</title>
        <authorList>
            <person name="Gonzalez-Bertolin B."/>
            <person name="Monzon S."/>
            <person name="Zaballos A."/>
            <person name="Jimenez P."/>
            <person name="Dekumyoy P."/>
            <person name="Varona S."/>
            <person name="Cuesta I."/>
            <person name="Sumanam S."/>
            <person name="Adisakwattana P."/>
            <person name="Gasser R.B."/>
            <person name="Hernandez-Gonzalez A."/>
            <person name="Young N.D."/>
            <person name="Perteguer M.J."/>
        </authorList>
    </citation>
    <scope>NUCLEOTIDE SEQUENCE [LARGE SCALE GENOMIC DNA]</scope>
    <source>
        <strain evidence="2">AL3</strain>
        <tissue evidence="2">Liver</tissue>
    </source>
</reference>
<evidence type="ECO:0000256" key="1">
    <source>
        <dbReference type="SAM" id="Phobius"/>
    </source>
</evidence>
<accession>A0ABD6EKJ3</accession>
<evidence type="ECO:0000313" key="2">
    <source>
        <dbReference type="EMBL" id="MFH4979756.1"/>
    </source>
</evidence>
<gene>
    <name evidence="2" type="ORF">AB6A40_006465</name>
</gene>
<sequence>MLLDVTLTTTASLTMRSGETGNDAIGEFFETPLLHQLVPIIIMTFILLLLLVACIYDCKVNRDCFDIVQSKYYLCTPPILWFV</sequence>
<feature type="transmembrane region" description="Helical" evidence="1">
    <location>
        <begin position="37"/>
        <end position="56"/>
    </location>
</feature>
<keyword evidence="1" id="KW-0812">Transmembrane</keyword>
<organism evidence="2 3">
    <name type="scientific">Gnathostoma spinigerum</name>
    <dbReference type="NCBI Taxonomy" id="75299"/>
    <lineage>
        <taxon>Eukaryota</taxon>
        <taxon>Metazoa</taxon>
        <taxon>Ecdysozoa</taxon>
        <taxon>Nematoda</taxon>
        <taxon>Chromadorea</taxon>
        <taxon>Rhabditida</taxon>
        <taxon>Spirurina</taxon>
        <taxon>Gnathostomatomorpha</taxon>
        <taxon>Gnathostomatoidea</taxon>
        <taxon>Gnathostomatidae</taxon>
        <taxon>Gnathostoma</taxon>
    </lineage>
</organism>
<dbReference type="AlphaFoldDB" id="A0ABD6EKJ3"/>
<keyword evidence="3" id="KW-1185">Reference proteome</keyword>
<proteinExistence type="predicted"/>
<keyword evidence="1" id="KW-1133">Transmembrane helix</keyword>